<name>A0A1J1I9C6_9DIPT</name>
<keyword evidence="1" id="KW-0812">Transmembrane</keyword>
<accession>A0A1J1I9C6</accession>
<proteinExistence type="predicted"/>
<gene>
    <name evidence="2" type="ORF">CLUMA_CG008519</name>
</gene>
<keyword evidence="1" id="KW-1133">Transmembrane helix</keyword>
<sequence length="64" mass="7646">MFVKGKLKRSQNNELMMIDLLTIPSMKEIAVPLTNYSQMFFFPPFFYLSIVVFGIEHHQQRQQH</sequence>
<keyword evidence="1" id="KW-0472">Membrane</keyword>
<organism evidence="2 3">
    <name type="scientific">Clunio marinus</name>
    <dbReference type="NCBI Taxonomy" id="568069"/>
    <lineage>
        <taxon>Eukaryota</taxon>
        <taxon>Metazoa</taxon>
        <taxon>Ecdysozoa</taxon>
        <taxon>Arthropoda</taxon>
        <taxon>Hexapoda</taxon>
        <taxon>Insecta</taxon>
        <taxon>Pterygota</taxon>
        <taxon>Neoptera</taxon>
        <taxon>Endopterygota</taxon>
        <taxon>Diptera</taxon>
        <taxon>Nematocera</taxon>
        <taxon>Chironomoidea</taxon>
        <taxon>Chironomidae</taxon>
        <taxon>Clunio</taxon>
    </lineage>
</organism>
<feature type="transmembrane region" description="Helical" evidence="1">
    <location>
        <begin position="36"/>
        <end position="55"/>
    </location>
</feature>
<dbReference type="Proteomes" id="UP000183832">
    <property type="component" value="Unassembled WGS sequence"/>
</dbReference>
<evidence type="ECO:0000256" key="1">
    <source>
        <dbReference type="SAM" id="Phobius"/>
    </source>
</evidence>
<keyword evidence="3" id="KW-1185">Reference proteome</keyword>
<evidence type="ECO:0000313" key="2">
    <source>
        <dbReference type="EMBL" id="CRK95033.1"/>
    </source>
</evidence>
<dbReference type="EMBL" id="CVRI01000040">
    <property type="protein sequence ID" value="CRK95033.1"/>
    <property type="molecule type" value="Genomic_DNA"/>
</dbReference>
<evidence type="ECO:0000313" key="3">
    <source>
        <dbReference type="Proteomes" id="UP000183832"/>
    </source>
</evidence>
<dbReference type="OrthoDB" id="406838at2759"/>
<reference evidence="2 3" key="1">
    <citation type="submission" date="2015-04" db="EMBL/GenBank/DDBJ databases">
        <authorList>
            <person name="Syromyatnikov M.Y."/>
            <person name="Popov V.N."/>
        </authorList>
    </citation>
    <scope>NUCLEOTIDE SEQUENCE [LARGE SCALE GENOMIC DNA]</scope>
</reference>
<dbReference type="AlphaFoldDB" id="A0A1J1I9C6"/>
<protein>
    <submittedName>
        <fullName evidence="2">CLUMA_CG008519, isoform D</fullName>
    </submittedName>
</protein>